<comment type="pathway">
    <text evidence="1 8">Amino-acid biosynthesis; L-lysine biosynthesis via DAP pathway; DL-2,6-diaminopimelate from LL-2,6-diaminopimelate: step 1/1.</text>
</comment>
<dbReference type="STRING" id="283786.SAMN04487990_106117"/>
<dbReference type="InterPro" id="IPR001653">
    <property type="entry name" value="DAP_epimerase_DapF"/>
</dbReference>
<feature type="binding site" evidence="8">
    <location>
        <begin position="188"/>
        <end position="189"/>
    </location>
    <ligand>
        <name>substrate</name>
    </ligand>
</feature>
<comment type="function">
    <text evidence="8">Catalyzes the stereoinversion of LL-2,6-diaminopimelate (L,L-DAP) to meso-diaminopimelate (meso-DAP), a precursor of L-lysine and an essential component of the bacterial peptidoglycan.</text>
</comment>
<evidence type="ECO:0000313" key="10">
    <source>
        <dbReference type="EMBL" id="SEA08613.1"/>
    </source>
</evidence>
<evidence type="ECO:0000313" key="11">
    <source>
        <dbReference type="Proteomes" id="UP000198846"/>
    </source>
</evidence>
<feature type="binding site" evidence="8">
    <location>
        <position position="170"/>
    </location>
    <ligand>
        <name>substrate</name>
    </ligand>
</feature>
<feature type="active site" description="Proton donor" evidence="8">
    <location>
        <position position="74"/>
    </location>
</feature>
<comment type="subunit">
    <text evidence="8">Homodimer.</text>
</comment>
<reference evidence="11" key="1">
    <citation type="submission" date="2016-10" db="EMBL/GenBank/DDBJ databases">
        <authorList>
            <person name="Varghese N."/>
            <person name="Submissions S."/>
        </authorList>
    </citation>
    <scope>NUCLEOTIDE SEQUENCE [LARGE SCALE GENOMIC DNA]</scope>
    <source>
        <strain evidence="11">DSM 23842</strain>
    </source>
</reference>
<protein>
    <recommendedName>
        <fullName evidence="3 8">Diaminopimelate epimerase</fullName>
        <shortName evidence="8">DAP epimerase</shortName>
        <ecNumber evidence="3 8">5.1.1.7</ecNumber>
    </recommendedName>
    <alternativeName>
        <fullName evidence="8">PLP-independent amino acid racemase</fullName>
    </alternativeName>
</protein>
<organism evidence="10 11">
    <name type="scientific">Bizionia paragorgiae</name>
    <dbReference type="NCBI Taxonomy" id="283786"/>
    <lineage>
        <taxon>Bacteria</taxon>
        <taxon>Pseudomonadati</taxon>
        <taxon>Bacteroidota</taxon>
        <taxon>Flavobacteriia</taxon>
        <taxon>Flavobacteriales</taxon>
        <taxon>Flavobacteriaceae</taxon>
        <taxon>Bizionia</taxon>
    </lineage>
</organism>
<dbReference type="GO" id="GO:0008837">
    <property type="term" value="F:diaminopimelate epimerase activity"/>
    <property type="evidence" value="ECO:0007669"/>
    <property type="project" value="UniProtKB-UniRule"/>
</dbReference>
<dbReference type="NCBIfam" id="TIGR00652">
    <property type="entry name" value="DapF"/>
    <property type="match status" value="1"/>
</dbReference>
<comment type="subcellular location">
    <subcellularLocation>
        <location evidence="8">Cytoplasm</location>
    </subcellularLocation>
</comment>
<evidence type="ECO:0000256" key="6">
    <source>
        <dbReference type="ARBA" id="ARBA00023235"/>
    </source>
</evidence>
<evidence type="ECO:0000256" key="4">
    <source>
        <dbReference type="ARBA" id="ARBA00022605"/>
    </source>
</evidence>
<feature type="site" description="Could be important to modulate the pK values of the two catalytic cysteine residues" evidence="8">
    <location>
        <position position="188"/>
    </location>
</feature>
<evidence type="ECO:0000256" key="1">
    <source>
        <dbReference type="ARBA" id="ARBA00005196"/>
    </source>
</evidence>
<evidence type="ECO:0000256" key="5">
    <source>
        <dbReference type="ARBA" id="ARBA00023154"/>
    </source>
</evidence>
<keyword evidence="5 8" id="KW-0457">Lysine biosynthesis</keyword>
<feature type="binding site" evidence="8">
    <location>
        <position position="65"/>
    </location>
    <ligand>
        <name>substrate</name>
    </ligand>
</feature>
<evidence type="ECO:0000256" key="8">
    <source>
        <dbReference type="HAMAP-Rule" id="MF_00197"/>
    </source>
</evidence>
<dbReference type="Proteomes" id="UP000198846">
    <property type="component" value="Unassembled WGS sequence"/>
</dbReference>
<dbReference type="EC" id="5.1.1.7" evidence="3 8"/>
<feature type="binding site" evidence="8">
    <location>
        <begin position="75"/>
        <end position="76"/>
    </location>
    <ligand>
        <name>substrate</name>
    </ligand>
</feature>
<dbReference type="OrthoDB" id="9805408at2"/>
<dbReference type="Gene3D" id="3.10.310.10">
    <property type="entry name" value="Diaminopimelate Epimerase, Chain A, domain 1"/>
    <property type="match status" value="2"/>
</dbReference>
<comment type="caution">
    <text evidence="8">Lacks conserved residue(s) required for the propagation of feature annotation.</text>
</comment>
<keyword evidence="4 8" id="KW-0028">Amino-acid biosynthesis</keyword>
<evidence type="ECO:0000256" key="7">
    <source>
        <dbReference type="ARBA" id="ARBA00051712"/>
    </source>
</evidence>
<keyword evidence="6 8" id="KW-0413">Isomerase</keyword>
<dbReference type="PANTHER" id="PTHR31689">
    <property type="entry name" value="DIAMINOPIMELATE EPIMERASE, CHLOROPLASTIC"/>
    <property type="match status" value="1"/>
</dbReference>
<comment type="catalytic activity">
    <reaction evidence="7 8">
        <text>(2S,6S)-2,6-diaminopimelate = meso-2,6-diaminopimelate</text>
        <dbReference type="Rhea" id="RHEA:15393"/>
        <dbReference type="ChEBI" id="CHEBI:57609"/>
        <dbReference type="ChEBI" id="CHEBI:57791"/>
        <dbReference type="EC" id="5.1.1.7"/>
    </reaction>
</comment>
<dbReference type="SUPFAM" id="SSF54506">
    <property type="entry name" value="Diaminopimelate epimerase-like"/>
    <property type="match status" value="2"/>
</dbReference>
<feature type="binding site" evidence="8">
    <location>
        <position position="13"/>
    </location>
    <ligand>
        <name>substrate</name>
    </ligand>
</feature>
<dbReference type="EMBL" id="FNQK01000006">
    <property type="protein sequence ID" value="SEA08613.1"/>
    <property type="molecule type" value="Genomic_DNA"/>
</dbReference>
<dbReference type="GO" id="GO:0009089">
    <property type="term" value="P:lysine biosynthetic process via diaminopimelate"/>
    <property type="evidence" value="ECO:0007669"/>
    <property type="project" value="UniProtKB-UniRule"/>
</dbReference>
<dbReference type="UniPathway" id="UPA00034">
    <property type="reaction ID" value="UER00025"/>
</dbReference>
<dbReference type="InterPro" id="IPR018510">
    <property type="entry name" value="DAP_epimerase_AS"/>
</dbReference>
<sequence>MAHIFYKYQGTGNDFVFFDNRQLTFSKNDTNLIARLCDRRFGIGADGLILLENDETTDFKMVYYNADGNESSMCGNGGRCIVAFAKFLKIIEDKTTFMAVDGLHEAIITNETVALKMQDVEGITRGESYSFLNTGSPHHVTCVNDVKSVNVKEEGAKIRYGTPYNEAGTNVNFVTRIKDNHFMVRTYERGVEDETLSCGTGVTAVALAMYDQNNTNASTVLLETQGGNLEVSFTKTDGKYTNIWLKGPAQQVFKGEIQC</sequence>
<dbReference type="AlphaFoldDB" id="A0A1H3YAQ4"/>
<dbReference type="HAMAP" id="MF_00197">
    <property type="entry name" value="DAP_epimerase"/>
    <property type="match status" value="1"/>
</dbReference>
<dbReference type="PANTHER" id="PTHR31689:SF0">
    <property type="entry name" value="DIAMINOPIMELATE EPIMERASE"/>
    <property type="match status" value="1"/>
</dbReference>
<gene>
    <name evidence="8" type="primary">dapF</name>
    <name evidence="10" type="ORF">SAMN04487990_106117</name>
</gene>
<proteinExistence type="inferred from homology"/>
<evidence type="ECO:0000256" key="2">
    <source>
        <dbReference type="ARBA" id="ARBA00010219"/>
    </source>
</evidence>
<comment type="similarity">
    <text evidence="2 8">Belongs to the diaminopimelate epimerase family.</text>
</comment>
<keyword evidence="11" id="KW-1185">Reference proteome</keyword>
<keyword evidence="8" id="KW-0963">Cytoplasm</keyword>
<feature type="binding site" evidence="8">
    <location>
        <begin position="199"/>
        <end position="200"/>
    </location>
    <ligand>
        <name>substrate</name>
    </ligand>
</feature>
<dbReference type="RefSeq" id="WP_092133252.1">
    <property type="nucleotide sequence ID" value="NZ_FNQK01000006.1"/>
</dbReference>
<feature type="active site" evidence="9">
    <location>
        <position position="74"/>
    </location>
</feature>
<accession>A0A1H3YAQ4</accession>
<name>A0A1H3YAQ4_BIZPA</name>
<evidence type="ECO:0000256" key="9">
    <source>
        <dbReference type="PROSITE-ProRule" id="PRU10125"/>
    </source>
</evidence>
<feature type="active site" description="Proton acceptor" evidence="8">
    <location>
        <position position="198"/>
    </location>
</feature>
<evidence type="ECO:0000256" key="3">
    <source>
        <dbReference type="ARBA" id="ARBA00013080"/>
    </source>
</evidence>
<feature type="site" description="Could be important to modulate the pK values of the two catalytic cysteine residues" evidence="8">
    <location>
        <position position="138"/>
    </location>
</feature>
<dbReference type="PROSITE" id="PS01326">
    <property type="entry name" value="DAP_EPIMERASE"/>
    <property type="match status" value="1"/>
</dbReference>
<dbReference type="GO" id="GO:0005829">
    <property type="term" value="C:cytosol"/>
    <property type="evidence" value="ECO:0007669"/>
    <property type="project" value="TreeGrafter"/>
</dbReference>
<dbReference type="Pfam" id="PF01678">
    <property type="entry name" value="DAP_epimerase"/>
    <property type="match status" value="2"/>
</dbReference>